<feature type="compositionally biased region" description="Polar residues" evidence="1">
    <location>
        <begin position="286"/>
        <end position="301"/>
    </location>
</feature>
<feature type="domain" description="ThuA-like" evidence="2">
    <location>
        <begin position="41"/>
        <end position="282"/>
    </location>
</feature>
<comment type="caution">
    <text evidence="4">The sequence shown here is derived from an EMBL/GenBank/DDBJ whole genome shotgun (WGS) entry which is preliminary data.</text>
</comment>
<sequence>MNRVSTTHLSFPFVFFLTLLISPFAGSVLGAETEKTPIKTLIIDGQNNHKWQTTTPLIQQTLVGTGLFQVDVATTPGKGGDMNSFAPNFADYDLVVSNYNGEPWSEETQAAFEQFVAEGGGFVCVHAADNAFSNWRAYNRMIGLGGWGGRNEKSGPYVRWNDDKKTFVRNTEPGRGGSHGKRTPFMIVVRDSQHPITAGLPSSWMQTEDELYALLRGPAENMHVLATAQSDTSTGGSGNHEPILMTIQYGGGRCFHTTLGHDVTAMQGLAFQVSLARGAEWAATGTVTQGPVSESMLTSETPAVRDPAAPASSSEPSDDDTADADAQTDVPGDEKIPDITAAGWTPLFNSTDLTGWTQKNGTATFRVQDGVIVGKTAIGSPNSFLCTEKNFGDFELTFEVKVDEGLNSGVQIRSQSKPDYKSGRVHGPQVEIENAPGESGYLYSEGTGRNWITKEHPVLDAFRNGQWNRYTVRARGTRLQTWVNDVPIADIRDPDSSLSGFLGLQVHGIKEGEGPYEVRWRDLRVRELKSQP</sequence>
<evidence type="ECO:0000256" key="1">
    <source>
        <dbReference type="SAM" id="MobiDB-lite"/>
    </source>
</evidence>
<gene>
    <name evidence="4" type="ORF">Pla52n_26810</name>
</gene>
<dbReference type="Pfam" id="PF06283">
    <property type="entry name" value="ThuA"/>
    <property type="match status" value="1"/>
</dbReference>
<dbReference type="PANTHER" id="PTHR40469:SF2">
    <property type="entry name" value="GALACTOSE-BINDING DOMAIN-LIKE SUPERFAMILY PROTEIN"/>
    <property type="match status" value="1"/>
</dbReference>
<feature type="compositionally biased region" description="Low complexity" evidence="1">
    <location>
        <begin position="306"/>
        <end position="315"/>
    </location>
</feature>
<organism evidence="4 5">
    <name type="scientific">Stieleria varia</name>
    <dbReference type="NCBI Taxonomy" id="2528005"/>
    <lineage>
        <taxon>Bacteria</taxon>
        <taxon>Pseudomonadati</taxon>
        <taxon>Planctomycetota</taxon>
        <taxon>Planctomycetia</taxon>
        <taxon>Pirellulales</taxon>
        <taxon>Pirellulaceae</taxon>
        <taxon>Stieleria</taxon>
    </lineage>
</organism>
<evidence type="ECO:0000313" key="5">
    <source>
        <dbReference type="Proteomes" id="UP000320176"/>
    </source>
</evidence>
<dbReference type="InterPro" id="IPR029062">
    <property type="entry name" value="Class_I_gatase-like"/>
</dbReference>
<proteinExistence type="predicted"/>
<dbReference type="Proteomes" id="UP000320176">
    <property type="component" value="Unassembled WGS sequence"/>
</dbReference>
<dbReference type="EMBL" id="SJPN01000003">
    <property type="protein sequence ID" value="TWU04639.1"/>
    <property type="molecule type" value="Genomic_DNA"/>
</dbReference>
<protein>
    <submittedName>
        <fullName evidence="4">Trehalose utilization</fullName>
    </submittedName>
</protein>
<dbReference type="Gene3D" id="2.60.120.560">
    <property type="entry name" value="Exo-inulinase, domain 1"/>
    <property type="match status" value="1"/>
</dbReference>
<dbReference type="PANTHER" id="PTHR40469">
    <property type="entry name" value="SECRETED GLYCOSYL HYDROLASE"/>
    <property type="match status" value="1"/>
</dbReference>
<dbReference type="GO" id="GO:0016787">
    <property type="term" value="F:hydrolase activity"/>
    <property type="evidence" value="ECO:0007669"/>
    <property type="project" value="InterPro"/>
</dbReference>
<reference evidence="4 5" key="1">
    <citation type="submission" date="2019-02" db="EMBL/GenBank/DDBJ databases">
        <title>Deep-cultivation of Planctomycetes and their phenomic and genomic characterization uncovers novel biology.</title>
        <authorList>
            <person name="Wiegand S."/>
            <person name="Jogler M."/>
            <person name="Boedeker C."/>
            <person name="Pinto D."/>
            <person name="Vollmers J."/>
            <person name="Rivas-Marin E."/>
            <person name="Kohn T."/>
            <person name="Peeters S.H."/>
            <person name="Heuer A."/>
            <person name="Rast P."/>
            <person name="Oberbeckmann S."/>
            <person name="Bunk B."/>
            <person name="Jeske O."/>
            <person name="Meyerdierks A."/>
            <person name="Storesund J.E."/>
            <person name="Kallscheuer N."/>
            <person name="Luecker S."/>
            <person name="Lage O.M."/>
            <person name="Pohl T."/>
            <person name="Merkel B.J."/>
            <person name="Hornburger P."/>
            <person name="Mueller R.-W."/>
            <person name="Bruemmer F."/>
            <person name="Labrenz M."/>
            <person name="Spormann A.M."/>
            <person name="Op Den Camp H."/>
            <person name="Overmann J."/>
            <person name="Amann R."/>
            <person name="Jetten M.S.M."/>
            <person name="Mascher T."/>
            <person name="Medema M.H."/>
            <person name="Devos D.P."/>
            <person name="Kaster A.-K."/>
            <person name="Ovreas L."/>
            <person name="Rohde M."/>
            <person name="Galperin M.Y."/>
            <person name="Jogler C."/>
        </authorList>
    </citation>
    <scope>NUCLEOTIDE SEQUENCE [LARGE SCALE GENOMIC DNA]</scope>
    <source>
        <strain evidence="4 5">Pla52n</strain>
    </source>
</reference>
<accession>A0A5C6AZN4</accession>
<name>A0A5C6AZN4_9BACT</name>
<dbReference type="Gene3D" id="3.40.50.880">
    <property type="match status" value="1"/>
</dbReference>
<feature type="region of interest" description="Disordered" evidence="1">
    <location>
        <begin position="286"/>
        <end position="341"/>
    </location>
</feature>
<dbReference type="OrthoDB" id="9780017at2"/>
<evidence type="ECO:0000259" key="3">
    <source>
        <dbReference type="Pfam" id="PF06439"/>
    </source>
</evidence>
<keyword evidence="5" id="KW-1185">Reference proteome</keyword>
<dbReference type="AlphaFoldDB" id="A0A5C6AZN4"/>
<evidence type="ECO:0000313" key="4">
    <source>
        <dbReference type="EMBL" id="TWU04639.1"/>
    </source>
</evidence>
<evidence type="ECO:0000259" key="2">
    <source>
        <dbReference type="Pfam" id="PF06283"/>
    </source>
</evidence>
<dbReference type="InterPro" id="IPR010496">
    <property type="entry name" value="AL/BT2_dom"/>
</dbReference>
<dbReference type="SUPFAM" id="SSF52317">
    <property type="entry name" value="Class I glutamine amidotransferase-like"/>
    <property type="match status" value="1"/>
</dbReference>
<dbReference type="InterPro" id="IPR029010">
    <property type="entry name" value="ThuA-like"/>
</dbReference>
<dbReference type="Pfam" id="PF06439">
    <property type="entry name" value="3keto-disac_hyd"/>
    <property type="match status" value="1"/>
</dbReference>
<feature type="domain" description="3-keto-alpha-glucoside-1,2-lyase/3-keto-2-hydroxy-glucal hydratase" evidence="3">
    <location>
        <begin position="343"/>
        <end position="526"/>
    </location>
</feature>
<dbReference type="RefSeq" id="WP_146520027.1">
    <property type="nucleotide sequence ID" value="NZ_CP151726.1"/>
</dbReference>